<sequence length="306" mass="34378">MCLLASASSRSNSKRRSSMVQEFSYKHRSSHCRNGGHGNGRHRRLHISGDMDLVPDIAPVFLPADIVDGQVVPFHHGQRFHLQQPQPMNSPNMCRRGFNMHGADPAPLMLPMKSDGEVRALKQSMKDQLTAHRSAVGKQFAAKLKETNENLSGSAKDISEMVDAVTKDVAAIKAAQEAEIKLRKDRELAAERAAAVANAREEGRSEERKKIEAARAKERHKYFMWEHQNRVEDRVWPRDRFRRVRVRSPDSIDTNSSDSGYSEETINLPRGLLGERCPTNNPMCPGICAHHPELRAQQAEQVVGSH</sequence>
<dbReference type="AlphaFoldDB" id="A0AAD5WRV6"/>
<comment type="caution">
    <text evidence="2">The sequence shown here is derived from an EMBL/GenBank/DDBJ whole genome shotgun (WGS) entry which is preliminary data.</text>
</comment>
<reference evidence="2" key="1">
    <citation type="submission" date="2022-07" db="EMBL/GenBank/DDBJ databases">
        <title>Draft genome sequence of Zalerion maritima ATCC 34329, a (micro)plastics degrading marine fungus.</title>
        <authorList>
            <person name="Paco A."/>
            <person name="Goncalves M.F.M."/>
            <person name="Rocha-Santos T.A.P."/>
            <person name="Alves A."/>
        </authorList>
    </citation>
    <scope>NUCLEOTIDE SEQUENCE</scope>
    <source>
        <strain evidence="2">ATCC 34329</strain>
    </source>
</reference>
<evidence type="ECO:0000313" key="2">
    <source>
        <dbReference type="EMBL" id="KAJ2899265.1"/>
    </source>
</evidence>
<dbReference type="Proteomes" id="UP001201980">
    <property type="component" value="Unassembled WGS sequence"/>
</dbReference>
<evidence type="ECO:0000313" key="3">
    <source>
        <dbReference type="Proteomes" id="UP001201980"/>
    </source>
</evidence>
<gene>
    <name evidence="2" type="ORF">MKZ38_003315</name>
</gene>
<proteinExistence type="predicted"/>
<protein>
    <submittedName>
        <fullName evidence="2">Uncharacterized protein</fullName>
    </submittedName>
</protein>
<evidence type="ECO:0000256" key="1">
    <source>
        <dbReference type="SAM" id="MobiDB-lite"/>
    </source>
</evidence>
<organism evidence="2 3">
    <name type="scientific">Zalerion maritima</name>
    <dbReference type="NCBI Taxonomy" id="339359"/>
    <lineage>
        <taxon>Eukaryota</taxon>
        <taxon>Fungi</taxon>
        <taxon>Dikarya</taxon>
        <taxon>Ascomycota</taxon>
        <taxon>Pezizomycotina</taxon>
        <taxon>Sordariomycetes</taxon>
        <taxon>Lulworthiomycetidae</taxon>
        <taxon>Lulworthiales</taxon>
        <taxon>Lulworthiaceae</taxon>
        <taxon>Zalerion</taxon>
    </lineage>
</organism>
<dbReference type="EMBL" id="JAKWBI020000202">
    <property type="protein sequence ID" value="KAJ2899265.1"/>
    <property type="molecule type" value="Genomic_DNA"/>
</dbReference>
<feature type="region of interest" description="Disordered" evidence="1">
    <location>
        <begin position="1"/>
        <end position="40"/>
    </location>
</feature>
<feature type="compositionally biased region" description="Low complexity" evidence="1">
    <location>
        <begin position="1"/>
        <end position="11"/>
    </location>
</feature>
<keyword evidence="3" id="KW-1185">Reference proteome</keyword>
<accession>A0AAD5WRV6</accession>
<name>A0AAD5WRV6_9PEZI</name>